<evidence type="ECO:0000313" key="1">
    <source>
        <dbReference type="EMBL" id="MFC5729017.1"/>
    </source>
</evidence>
<dbReference type="SUPFAM" id="SSF53335">
    <property type="entry name" value="S-adenosyl-L-methionine-dependent methyltransferases"/>
    <property type="match status" value="1"/>
</dbReference>
<protein>
    <submittedName>
        <fullName evidence="1">Class I SAM-dependent methyltransferase</fullName>
        <ecNumber evidence="1">2.1.1.222</ecNumber>
        <ecNumber evidence="1">2.1.1.64</ecNumber>
    </submittedName>
</protein>
<proteinExistence type="predicted"/>
<dbReference type="Gene3D" id="3.40.50.150">
    <property type="entry name" value="Vaccinia Virus protein VP39"/>
    <property type="match status" value="1"/>
</dbReference>
<dbReference type="EC" id="2.1.1.222" evidence="1"/>
<evidence type="ECO:0000313" key="2">
    <source>
        <dbReference type="Proteomes" id="UP001596072"/>
    </source>
</evidence>
<accession>A0ABW0ZFC1</accession>
<dbReference type="EMBL" id="JBHSNS010000003">
    <property type="protein sequence ID" value="MFC5729017.1"/>
    <property type="molecule type" value="Genomic_DNA"/>
</dbReference>
<dbReference type="InterPro" id="IPR029063">
    <property type="entry name" value="SAM-dependent_MTases_sf"/>
</dbReference>
<comment type="caution">
    <text evidence="1">The sequence shown here is derived from an EMBL/GenBank/DDBJ whole genome shotgun (WGS) entry which is preliminary data.</text>
</comment>
<name>A0ABW0ZFC1_9ACTN</name>
<dbReference type="Proteomes" id="UP001596072">
    <property type="component" value="Unassembled WGS sequence"/>
</dbReference>
<dbReference type="RefSeq" id="WP_168798460.1">
    <property type="nucleotide sequence ID" value="NZ_JBHSNS010000003.1"/>
</dbReference>
<dbReference type="Pfam" id="PF13489">
    <property type="entry name" value="Methyltransf_23"/>
    <property type="match status" value="1"/>
</dbReference>
<organism evidence="1 2">
    <name type="scientific">Nocardioides vastitatis</name>
    <dbReference type="NCBI Taxonomy" id="2568655"/>
    <lineage>
        <taxon>Bacteria</taxon>
        <taxon>Bacillati</taxon>
        <taxon>Actinomycetota</taxon>
        <taxon>Actinomycetes</taxon>
        <taxon>Propionibacteriales</taxon>
        <taxon>Nocardioidaceae</taxon>
        <taxon>Nocardioides</taxon>
    </lineage>
</organism>
<keyword evidence="2" id="KW-1185">Reference proteome</keyword>
<keyword evidence="1" id="KW-0489">Methyltransferase</keyword>
<dbReference type="GO" id="GO:0102208">
    <property type="term" value="F:2-polyprenyl-6-hydroxyphenol methylase activity"/>
    <property type="evidence" value="ECO:0007669"/>
    <property type="project" value="UniProtKB-EC"/>
</dbReference>
<dbReference type="GO" id="GO:0061542">
    <property type="term" value="F:3-demethylubiquinol 3-O-methyltransferase activity"/>
    <property type="evidence" value="ECO:0007669"/>
    <property type="project" value="UniProtKB-EC"/>
</dbReference>
<dbReference type="EC" id="2.1.1.64" evidence="1"/>
<reference evidence="2" key="1">
    <citation type="journal article" date="2019" name="Int. J. Syst. Evol. Microbiol.">
        <title>The Global Catalogue of Microorganisms (GCM) 10K type strain sequencing project: providing services to taxonomists for standard genome sequencing and annotation.</title>
        <authorList>
            <consortium name="The Broad Institute Genomics Platform"/>
            <consortium name="The Broad Institute Genome Sequencing Center for Infectious Disease"/>
            <person name="Wu L."/>
            <person name="Ma J."/>
        </authorList>
    </citation>
    <scope>NUCLEOTIDE SEQUENCE [LARGE SCALE GENOMIC DNA]</scope>
    <source>
        <strain evidence="2">YIM 94188</strain>
    </source>
</reference>
<sequence length="297" mass="33597">MSYLARHPRELAGAAARRVRRRLDTSAPRCLVCGSTDLREQVVERAAPLPRPGRYELRICQTCQYVSNPGNTVDYTAFTSVERFKLTPRVGTEDHQGREFHMARMGADVLQRSSLDVMVFGAGRSLDYRHIAKLPQVRSVVMSDVVDLGVDADFINITEGTDRRFDLIIACEVVEHFTDPATEFPRLFDLLTKDGLLVCSTNIFNGGDLQKQRYLYSPGHVSYYSPRAIRRIAERNRMRFDFRLPAIANGSPGPRKRYVLFTRSARNLRNVAEYFGGRPYAPSEDVRAMEEAGARSG</sequence>
<keyword evidence="1" id="KW-0808">Transferase</keyword>
<gene>
    <name evidence="1" type="ORF">ACFPQB_08800</name>
</gene>
<dbReference type="GO" id="GO:0032259">
    <property type="term" value="P:methylation"/>
    <property type="evidence" value="ECO:0007669"/>
    <property type="project" value="UniProtKB-KW"/>
</dbReference>